<dbReference type="EMBL" id="JOKM01000002">
    <property type="protein sequence ID" value="KGB26688.1"/>
    <property type="molecule type" value="Genomic_DNA"/>
</dbReference>
<evidence type="ECO:0000313" key="1">
    <source>
        <dbReference type="EMBL" id="KGB26688.1"/>
    </source>
</evidence>
<reference evidence="1 2" key="1">
    <citation type="submission" date="2014-06" db="EMBL/GenBank/DDBJ databases">
        <title>Functional and comparative genomic analyses of the Drosophila gut microbiota identify candidate symbiosis factors.</title>
        <authorList>
            <person name="Newell P.D."/>
            <person name="Chaston J.M."/>
            <person name="Douglas A.E."/>
        </authorList>
    </citation>
    <scope>NUCLEOTIDE SEQUENCE [LARGE SCALE GENOMIC DNA]</scope>
    <source>
        <strain evidence="1 2">DmCS_006</strain>
    </source>
</reference>
<organism evidence="1 2">
    <name type="scientific">Acetobacter tropicalis</name>
    <dbReference type="NCBI Taxonomy" id="104102"/>
    <lineage>
        <taxon>Bacteria</taxon>
        <taxon>Pseudomonadati</taxon>
        <taxon>Pseudomonadota</taxon>
        <taxon>Alphaproteobacteria</taxon>
        <taxon>Acetobacterales</taxon>
        <taxon>Acetobacteraceae</taxon>
        <taxon>Acetobacter</taxon>
    </lineage>
</organism>
<sequence length="38" mass="4103">MAPAANGVFLVTPDNKEKITRLSCIPCPQPAFSFLLPD</sequence>
<gene>
    <name evidence="1" type="ORF">AtDm6_0052</name>
</gene>
<dbReference type="Proteomes" id="UP000029448">
    <property type="component" value="Unassembled WGS sequence"/>
</dbReference>
<keyword evidence="2" id="KW-1185">Reference proteome</keyword>
<dbReference type="PATRIC" id="fig|104102.7.peg.51"/>
<name>A0A095BD19_9PROT</name>
<evidence type="ECO:0000313" key="2">
    <source>
        <dbReference type="Proteomes" id="UP000029448"/>
    </source>
</evidence>
<proteinExistence type="predicted"/>
<dbReference type="AlphaFoldDB" id="A0A095BD19"/>
<comment type="caution">
    <text evidence="1">The sequence shown here is derived from an EMBL/GenBank/DDBJ whole genome shotgun (WGS) entry which is preliminary data.</text>
</comment>
<accession>A0A095BD19</accession>
<dbReference type="STRING" id="104102.AtDm6_0052"/>
<protein>
    <submittedName>
        <fullName evidence="1">Uncharacterized protein</fullName>
    </submittedName>
</protein>